<organism evidence="1 2">
    <name type="scientific">Pseudomonas moorei</name>
    <dbReference type="NCBI Taxonomy" id="395599"/>
    <lineage>
        <taxon>Bacteria</taxon>
        <taxon>Pseudomonadati</taxon>
        <taxon>Pseudomonadota</taxon>
        <taxon>Gammaproteobacteria</taxon>
        <taxon>Pseudomonadales</taxon>
        <taxon>Pseudomonadaceae</taxon>
        <taxon>Pseudomonas</taxon>
    </lineage>
</organism>
<dbReference type="EMBL" id="FNKJ01000003">
    <property type="protein sequence ID" value="SDQ70473.1"/>
    <property type="molecule type" value="Genomic_DNA"/>
</dbReference>
<dbReference type="AlphaFoldDB" id="A0A1H1D1W7"/>
<proteinExistence type="predicted"/>
<evidence type="ECO:0000313" key="1">
    <source>
        <dbReference type="EMBL" id="SDQ70473.1"/>
    </source>
</evidence>
<dbReference type="Proteomes" id="UP000199570">
    <property type="component" value="Unassembled WGS sequence"/>
</dbReference>
<gene>
    <name evidence="1" type="ORF">SAMN04490195_1507</name>
</gene>
<sequence>MPRSNSPADATPLLVAHATLRTGEARIPGHYSRQLDVWVVDHAQGAVPLVECRQIPEILTKTHARVEEDDDTPFVMMEAVSQYPLELLTKTLAAPEQDDPSLDYLLELITKTNAVAEKDDTTDSTLDPECVDVSAPDVPR</sequence>
<name>A0A1H1D1W7_9PSED</name>
<reference evidence="2" key="1">
    <citation type="submission" date="2016-10" db="EMBL/GenBank/DDBJ databases">
        <authorList>
            <person name="Varghese N."/>
            <person name="Submissions S."/>
        </authorList>
    </citation>
    <scope>NUCLEOTIDE SEQUENCE [LARGE SCALE GENOMIC DNA]</scope>
    <source>
        <strain evidence="2">BS3775</strain>
    </source>
</reference>
<protein>
    <submittedName>
        <fullName evidence="1">Uncharacterized protein</fullName>
    </submittedName>
</protein>
<dbReference type="RefSeq" id="WP_139204771.1">
    <property type="nucleotide sequence ID" value="NZ_FNKJ01000003.1"/>
</dbReference>
<evidence type="ECO:0000313" key="2">
    <source>
        <dbReference type="Proteomes" id="UP000199570"/>
    </source>
</evidence>
<accession>A0A1H1D1W7</accession>
<keyword evidence="2" id="KW-1185">Reference proteome</keyword>